<dbReference type="InterPro" id="IPR018253">
    <property type="entry name" value="DnaJ_domain_CS"/>
</dbReference>
<dbReference type="PROSITE" id="PS50076">
    <property type="entry name" value="DNAJ_2"/>
    <property type="match status" value="1"/>
</dbReference>
<keyword evidence="3" id="KW-1185">Reference proteome</keyword>
<name>F0Y572_AURAN</name>
<dbReference type="GO" id="GO:0005789">
    <property type="term" value="C:endoplasmic reticulum membrane"/>
    <property type="evidence" value="ECO:0007669"/>
    <property type="project" value="TreeGrafter"/>
</dbReference>
<dbReference type="PANTHER" id="PTHR43908:SF3">
    <property type="entry name" value="AT29763P-RELATED"/>
    <property type="match status" value="1"/>
</dbReference>
<dbReference type="InterPro" id="IPR036869">
    <property type="entry name" value="J_dom_sf"/>
</dbReference>
<evidence type="ECO:0000313" key="3">
    <source>
        <dbReference type="Proteomes" id="UP000002729"/>
    </source>
</evidence>
<dbReference type="Pfam" id="PF00226">
    <property type="entry name" value="DnaJ"/>
    <property type="match status" value="1"/>
</dbReference>
<reference evidence="2 3" key="1">
    <citation type="journal article" date="2011" name="Proc. Natl. Acad. Sci. U.S.A.">
        <title>Niche of harmful alga Aureococcus anophagefferens revealed through ecogenomics.</title>
        <authorList>
            <person name="Gobler C.J."/>
            <person name="Berry D.L."/>
            <person name="Dyhrman S.T."/>
            <person name="Wilhelm S.W."/>
            <person name="Salamov A."/>
            <person name="Lobanov A.V."/>
            <person name="Zhang Y."/>
            <person name="Collier J.L."/>
            <person name="Wurch L.L."/>
            <person name="Kustka A.B."/>
            <person name="Dill B.D."/>
            <person name="Shah M."/>
            <person name="VerBerkmoes N.C."/>
            <person name="Kuo A."/>
            <person name="Terry A."/>
            <person name="Pangilinan J."/>
            <person name="Lindquist E.A."/>
            <person name="Lucas S."/>
            <person name="Paulsen I.T."/>
            <person name="Hattenrath-Lehmann T.K."/>
            <person name="Talmage S.C."/>
            <person name="Walker E.A."/>
            <person name="Koch F."/>
            <person name="Burson A.M."/>
            <person name="Marcoval M.A."/>
            <person name="Tang Y.Z."/>
            <person name="Lecleir G.R."/>
            <person name="Coyne K.J."/>
            <person name="Berg G.M."/>
            <person name="Bertrand E.M."/>
            <person name="Saito M.A."/>
            <person name="Gladyshev V.N."/>
            <person name="Grigoriev I.V."/>
        </authorList>
    </citation>
    <scope>NUCLEOTIDE SEQUENCE [LARGE SCALE GENOMIC DNA]</scope>
    <source>
        <strain evidence="3">CCMP 1984</strain>
    </source>
</reference>
<dbReference type="Proteomes" id="UP000002729">
    <property type="component" value="Unassembled WGS sequence"/>
</dbReference>
<dbReference type="Gene3D" id="1.10.287.110">
    <property type="entry name" value="DnaJ domain"/>
    <property type="match status" value="1"/>
</dbReference>
<dbReference type="GeneID" id="20229416"/>
<feature type="domain" description="J" evidence="1">
    <location>
        <begin position="1"/>
        <end position="60"/>
    </location>
</feature>
<dbReference type="InterPro" id="IPR051100">
    <property type="entry name" value="DnaJ_subfamily_B/C"/>
</dbReference>
<dbReference type="PROSITE" id="PS00636">
    <property type="entry name" value="DNAJ_1"/>
    <property type="match status" value="1"/>
</dbReference>
<dbReference type="InterPro" id="IPR001623">
    <property type="entry name" value="DnaJ_domain"/>
</dbReference>
<dbReference type="GO" id="GO:0030544">
    <property type="term" value="F:Hsp70 protein binding"/>
    <property type="evidence" value="ECO:0007669"/>
    <property type="project" value="TreeGrafter"/>
</dbReference>
<evidence type="ECO:0000313" key="2">
    <source>
        <dbReference type="EMBL" id="EGB09446.1"/>
    </source>
</evidence>
<dbReference type="CDD" id="cd06257">
    <property type="entry name" value="DnaJ"/>
    <property type="match status" value="1"/>
</dbReference>
<dbReference type="GO" id="GO:0071218">
    <property type="term" value="P:cellular response to misfolded protein"/>
    <property type="evidence" value="ECO:0007669"/>
    <property type="project" value="TreeGrafter"/>
</dbReference>
<dbReference type="PRINTS" id="PR00625">
    <property type="entry name" value="JDOMAIN"/>
</dbReference>
<sequence length="60" mass="6895">DLYTVLGVSADATEAILKRAYRLRSLKYHPDKKGGSTFAFQRVREAFDTLSDPEKRRAYD</sequence>
<dbReference type="AlphaFoldDB" id="F0Y572"/>
<dbReference type="SMART" id="SM00271">
    <property type="entry name" value="DnaJ"/>
    <property type="match status" value="1"/>
</dbReference>
<dbReference type="InParanoid" id="F0Y572"/>
<dbReference type="RefSeq" id="XP_009035514.1">
    <property type="nucleotide sequence ID" value="XM_009037266.1"/>
</dbReference>
<dbReference type="OrthoDB" id="10250354at2759"/>
<proteinExistence type="predicted"/>
<evidence type="ECO:0000259" key="1">
    <source>
        <dbReference type="PROSITE" id="PS50076"/>
    </source>
</evidence>
<feature type="non-terminal residue" evidence="2">
    <location>
        <position position="1"/>
    </location>
</feature>
<dbReference type="PANTHER" id="PTHR43908">
    <property type="entry name" value="AT29763P-RELATED"/>
    <property type="match status" value="1"/>
</dbReference>
<gene>
    <name evidence="2" type="ORF">AURANDRAFT_9511</name>
</gene>
<organism evidence="3">
    <name type="scientific">Aureococcus anophagefferens</name>
    <name type="common">Harmful bloom alga</name>
    <dbReference type="NCBI Taxonomy" id="44056"/>
    <lineage>
        <taxon>Eukaryota</taxon>
        <taxon>Sar</taxon>
        <taxon>Stramenopiles</taxon>
        <taxon>Ochrophyta</taxon>
        <taxon>Pelagophyceae</taxon>
        <taxon>Pelagomonadales</taxon>
        <taxon>Pelagomonadaceae</taxon>
        <taxon>Aureococcus</taxon>
    </lineage>
</organism>
<dbReference type="eggNOG" id="KOG0714">
    <property type="taxonomic scope" value="Eukaryota"/>
</dbReference>
<protein>
    <recommendedName>
        <fullName evidence="1">J domain-containing protein</fullName>
    </recommendedName>
</protein>
<accession>F0Y572</accession>
<dbReference type="EMBL" id="GL833125">
    <property type="protein sequence ID" value="EGB09446.1"/>
    <property type="molecule type" value="Genomic_DNA"/>
</dbReference>
<dbReference type="KEGG" id="aaf:AURANDRAFT_9511"/>
<dbReference type="SUPFAM" id="SSF46565">
    <property type="entry name" value="Chaperone J-domain"/>
    <property type="match status" value="1"/>
</dbReference>
<feature type="non-terminal residue" evidence="2">
    <location>
        <position position="60"/>
    </location>
</feature>